<proteinExistence type="inferred from homology"/>
<gene>
    <name evidence="5" type="ordered locus">Dde_3391</name>
</gene>
<dbReference type="HOGENOM" id="CLU_039609_5_0_7"/>
<keyword evidence="6" id="KW-1185">Reference proteome</keyword>
<dbReference type="eggNOG" id="COG3299">
    <property type="taxonomic scope" value="Bacteria"/>
</dbReference>
<dbReference type="PANTHER" id="PTHR37829:SF3">
    <property type="entry name" value="PROTEIN JAYE-RELATED"/>
    <property type="match status" value="1"/>
</dbReference>
<dbReference type="PANTHER" id="PTHR37829">
    <property type="entry name" value="PHAGE-LIKE ELEMENT PBSX PROTEIN XKDT"/>
    <property type="match status" value="1"/>
</dbReference>
<evidence type="ECO:0000313" key="5">
    <source>
        <dbReference type="EMBL" id="ABB40185.1"/>
    </source>
</evidence>
<feature type="domain" description="Baseplate protein J-like barrel" evidence="2">
    <location>
        <begin position="109"/>
        <end position="186"/>
    </location>
</feature>
<dbReference type="STRING" id="207559.Dde_3391"/>
<dbReference type="Pfam" id="PF26078">
    <property type="entry name" value="Baseplate_J_M"/>
    <property type="match status" value="1"/>
</dbReference>
<reference evidence="5 6" key="1">
    <citation type="journal article" date="2011" name="J. Bacteriol.">
        <title>Complete genome sequence and updated annotation of Desulfovibrio alaskensis G20.</title>
        <authorList>
            <person name="Hauser L.J."/>
            <person name="Land M.L."/>
            <person name="Brown S.D."/>
            <person name="Larimer F."/>
            <person name="Keller K.L."/>
            <person name="Rapp-Giles B.J."/>
            <person name="Price M.N."/>
            <person name="Lin M."/>
            <person name="Bruce D.C."/>
            <person name="Detter J.C."/>
            <person name="Tapia R."/>
            <person name="Han C.S."/>
            <person name="Goodwin L.A."/>
            <person name="Cheng J.F."/>
            <person name="Pitluck S."/>
            <person name="Copeland A."/>
            <person name="Lucas S."/>
            <person name="Nolan M."/>
            <person name="Lapidus A.L."/>
            <person name="Palumbo A.V."/>
            <person name="Wall J.D."/>
        </authorList>
    </citation>
    <scope>NUCLEOTIDE SEQUENCE [LARGE SCALE GENOMIC DNA]</scope>
    <source>
        <strain evidence="6">ATCC BAA 1058 / DSM 17464 / G20</strain>
    </source>
</reference>
<feature type="domain" description="Baseplate J-like central" evidence="3">
    <location>
        <begin position="215"/>
        <end position="285"/>
    </location>
</feature>
<dbReference type="InterPro" id="IPR058531">
    <property type="entry name" value="Baseplate_J_M"/>
</dbReference>
<protein>
    <submittedName>
        <fullName evidence="5">Baseplate J family protein</fullName>
    </submittedName>
</protein>
<organism evidence="5 6">
    <name type="scientific">Oleidesulfovibrio alaskensis (strain ATCC BAA-1058 / DSM 17464 / G20)</name>
    <name type="common">Desulfovibrio alaskensis</name>
    <dbReference type="NCBI Taxonomy" id="207559"/>
    <lineage>
        <taxon>Bacteria</taxon>
        <taxon>Pseudomonadati</taxon>
        <taxon>Thermodesulfobacteriota</taxon>
        <taxon>Desulfovibrionia</taxon>
        <taxon>Desulfovibrionales</taxon>
        <taxon>Desulfovibrionaceae</taxon>
        <taxon>Oleidesulfovibrio</taxon>
    </lineage>
</organism>
<accession>Q30VW1</accession>
<evidence type="ECO:0000259" key="3">
    <source>
        <dbReference type="Pfam" id="PF26078"/>
    </source>
</evidence>
<dbReference type="Pfam" id="PF26079">
    <property type="entry name" value="Baseplate_J_C"/>
    <property type="match status" value="1"/>
</dbReference>
<dbReference type="EMBL" id="CP000112">
    <property type="protein sequence ID" value="ABB40185.1"/>
    <property type="molecule type" value="Genomic_DNA"/>
</dbReference>
<evidence type="ECO:0000259" key="2">
    <source>
        <dbReference type="Pfam" id="PF04865"/>
    </source>
</evidence>
<dbReference type="RefSeq" id="WP_011369108.1">
    <property type="nucleotide sequence ID" value="NC_007519.1"/>
</dbReference>
<name>Q30VW1_OLEA2</name>
<dbReference type="InterPro" id="IPR052399">
    <property type="entry name" value="Phage_Baseplate_Assmbl_Protein"/>
</dbReference>
<evidence type="ECO:0000313" key="6">
    <source>
        <dbReference type="Proteomes" id="UP000002710"/>
    </source>
</evidence>
<dbReference type="Proteomes" id="UP000002710">
    <property type="component" value="Chromosome"/>
</dbReference>
<dbReference type="InterPro" id="IPR058530">
    <property type="entry name" value="Baseplate_J-like_C"/>
</dbReference>
<dbReference type="KEGG" id="dde:Dde_3391"/>
<dbReference type="Pfam" id="PF04865">
    <property type="entry name" value="Baseplate_J"/>
    <property type="match status" value="1"/>
</dbReference>
<dbReference type="AlphaFoldDB" id="Q30VW1"/>
<dbReference type="InterPro" id="IPR006949">
    <property type="entry name" value="Barrel_Baseplate_J-like"/>
</dbReference>
<sequence length="387" mass="41383">MSAQTPRLSKTLDECRQMLFARIEEVQDEYQAKGWLPLRLNLNKGVVRGLAEIFAWGLYQLYQFLAAILVEGIPKQASGEWLDLHADQVEQPRKQATKATGKLRFIRQTAQGNTLIPAGRIVRTMPDGTGATYRYISIADTVIAEGQTEVAVAVVAEEYGAAANLTAGQALELITPVKGITAVEVRADWLDTEGADTEPDRLVQARYPLAWQGNNGSSYHVYKRAALGVTGVVACTVLDQHPRGQGTVDAIIKGAAGIPTTDLLDKVRAAIDAEVFVNDDLLVKAPQAIAAAITGTLFLLPGTVVETALGAAEKRIRALFTDPTTVSGISPLQIGEDLALDRLTAAVMAVPGVKRVEWTGPAADVVVPDDGLAILQSLTLSHMEEAA</sequence>
<feature type="domain" description="Baseplate J-like C-terminal" evidence="4">
    <location>
        <begin position="292"/>
        <end position="381"/>
    </location>
</feature>
<evidence type="ECO:0000256" key="1">
    <source>
        <dbReference type="ARBA" id="ARBA00038087"/>
    </source>
</evidence>
<evidence type="ECO:0000259" key="4">
    <source>
        <dbReference type="Pfam" id="PF26079"/>
    </source>
</evidence>
<comment type="similarity">
    <text evidence="1">Belongs to the Mu gp47/PBSX XkdT family.</text>
</comment>